<evidence type="ECO:0000256" key="1">
    <source>
        <dbReference type="ARBA" id="ARBA00023016"/>
    </source>
</evidence>
<reference evidence="6" key="2">
    <citation type="submission" date="2025-08" db="UniProtKB">
        <authorList>
            <consortium name="RefSeq"/>
        </authorList>
    </citation>
    <scope>IDENTIFICATION</scope>
    <source>
        <tissue evidence="6">Leaf</tissue>
    </source>
</reference>
<feature type="domain" description="SHSP" evidence="4">
    <location>
        <begin position="62"/>
        <end position="167"/>
    </location>
</feature>
<dbReference type="PANTHER" id="PTHR11527">
    <property type="entry name" value="HEAT-SHOCK PROTEIN 20 FAMILY MEMBER"/>
    <property type="match status" value="1"/>
</dbReference>
<evidence type="ECO:0000313" key="6">
    <source>
        <dbReference type="RefSeq" id="XP_021859649.2"/>
    </source>
</evidence>
<dbReference type="SUPFAM" id="SSF49764">
    <property type="entry name" value="HSP20-like chaperones"/>
    <property type="match status" value="1"/>
</dbReference>
<organism evidence="5 6">
    <name type="scientific">Spinacia oleracea</name>
    <name type="common">Spinach</name>
    <dbReference type="NCBI Taxonomy" id="3562"/>
    <lineage>
        <taxon>Eukaryota</taxon>
        <taxon>Viridiplantae</taxon>
        <taxon>Streptophyta</taxon>
        <taxon>Embryophyta</taxon>
        <taxon>Tracheophyta</taxon>
        <taxon>Spermatophyta</taxon>
        <taxon>Magnoliopsida</taxon>
        <taxon>eudicotyledons</taxon>
        <taxon>Gunneridae</taxon>
        <taxon>Pentapetalae</taxon>
        <taxon>Caryophyllales</taxon>
        <taxon>Chenopodiaceae</taxon>
        <taxon>Chenopodioideae</taxon>
        <taxon>Anserineae</taxon>
        <taxon>Spinacia</taxon>
    </lineage>
</organism>
<dbReference type="PROSITE" id="PS01031">
    <property type="entry name" value="SHSP"/>
    <property type="match status" value="1"/>
</dbReference>
<dbReference type="Gene3D" id="2.60.40.790">
    <property type="match status" value="1"/>
</dbReference>
<dbReference type="KEGG" id="soe:110798758"/>
<dbReference type="AlphaFoldDB" id="A0A9R0J1T7"/>
<keyword evidence="5" id="KW-1185">Reference proteome</keyword>
<dbReference type="Proteomes" id="UP000813463">
    <property type="component" value="Chromosome 5"/>
</dbReference>
<name>A0A9R0J1T7_SPIOL</name>
<keyword evidence="1 6" id="KW-0346">Stress response</keyword>
<comment type="similarity">
    <text evidence="2 3">Belongs to the small heat shock protein (HSP20) family.</text>
</comment>
<dbReference type="InterPro" id="IPR002068">
    <property type="entry name" value="A-crystallin/Hsp20_dom"/>
</dbReference>
<evidence type="ECO:0000256" key="2">
    <source>
        <dbReference type="PROSITE-ProRule" id="PRU00285"/>
    </source>
</evidence>
<protein>
    <submittedName>
        <fullName evidence="6">18.3 kDa class I heat shock protein</fullName>
    </submittedName>
</protein>
<evidence type="ECO:0000256" key="3">
    <source>
        <dbReference type="RuleBase" id="RU003616"/>
    </source>
</evidence>
<gene>
    <name evidence="6" type="primary">LOC110798758</name>
</gene>
<accession>A0A9R0J1T7</accession>
<dbReference type="Pfam" id="PF00011">
    <property type="entry name" value="HSP20"/>
    <property type="match status" value="1"/>
</dbReference>
<reference evidence="5" key="1">
    <citation type="journal article" date="2021" name="Nat. Commun.">
        <title>Genomic analyses provide insights into spinach domestication and the genetic basis of agronomic traits.</title>
        <authorList>
            <person name="Cai X."/>
            <person name="Sun X."/>
            <person name="Xu C."/>
            <person name="Sun H."/>
            <person name="Wang X."/>
            <person name="Ge C."/>
            <person name="Zhang Z."/>
            <person name="Wang Q."/>
            <person name="Fei Z."/>
            <person name="Jiao C."/>
            <person name="Wang Q."/>
        </authorList>
    </citation>
    <scope>NUCLEOTIDE SEQUENCE [LARGE SCALE GENOMIC DNA]</scope>
    <source>
        <strain evidence="5">cv. Varoflay</strain>
    </source>
</reference>
<proteinExistence type="inferred from homology"/>
<dbReference type="GeneID" id="110798758"/>
<evidence type="ECO:0000259" key="4">
    <source>
        <dbReference type="PROSITE" id="PS01031"/>
    </source>
</evidence>
<evidence type="ECO:0000313" key="5">
    <source>
        <dbReference type="Proteomes" id="UP000813463"/>
    </source>
</evidence>
<dbReference type="RefSeq" id="XP_021859649.2">
    <property type="nucleotide sequence ID" value="XM_022003957.2"/>
</dbReference>
<dbReference type="InterPro" id="IPR008978">
    <property type="entry name" value="HSP20-like_chaperone"/>
</dbReference>
<dbReference type="InterPro" id="IPR031107">
    <property type="entry name" value="Small_HSP"/>
</dbReference>
<sequence length="171" mass="19291">MSLIPRNTSNNQTPFTPFSQNFWDHFFSHDFPLQPFTNLPLSPFLTPPHSARTVPYSELAVETFGEVRTRLECKEIPEAHLIVADLPGIEKHEVEVAAEDGGFIKISAVDGRFSWRLRLPEGAEVHLMSSSVENGVLTVVVPKFVGEMMWERENNEGGRDVRVIEITGEDE</sequence>